<feature type="compositionally biased region" description="Polar residues" evidence="4">
    <location>
        <begin position="95"/>
        <end position="113"/>
    </location>
</feature>
<feature type="region of interest" description="Disordered" evidence="4">
    <location>
        <begin position="148"/>
        <end position="184"/>
    </location>
</feature>
<evidence type="ECO:0000256" key="1">
    <source>
        <dbReference type="ARBA" id="ARBA00009778"/>
    </source>
</evidence>
<feature type="region of interest" description="Disordered" evidence="4">
    <location>
        <begin position="1"/>
        <end position="125"/>
    </location>
</feature>
<evidence type="ECO:0000256" key="3">
    <source>
        <dbReference type="SAM" id="Coils"/>
    </source>
</evidence>
<dbReference type="PANTHER" id="PTHR34224">
    <property type="entry name" value="INTERACTOR OF CONSTITUTIVE ACTIVE ROPS 2, CHLOROPLASTIC-RELATED"/>
    <property type="match status" value="1"/>
</dbReference>
<proteinExistence type="inferred from homology"/>
<comment type="caution">
    <text evidence="5">The sequence shown here is derived from an EMBL/GenBank/DDBJ whole genome shotgun (WGS) entry which is preliminary data.</text>
</comment>
<evidence type="ECO:0000313" key="5">
    <source>
        <dbReference type="EMBL" id="CAH9107395.1"/>
    </source>
</evidence>
<feature type="compositionally biased region" description="Basic and acidic residues" evidence="4">
    <location>
        <begin position="148"/>
        <end position="163"/>
    </location>
</feature>
<dbReference type="AlphaFoldDB" id="A0AAV0DQT8"/>
<feature type="coiled-coil region" evidence="3">
    <location>
        <begin position="369"/>
        <end position="396"/>
    </location>
</feature>
<accession>A0AAV0DQT8</accession>
<evidence type="ECO:0000313" key="6">
    <source>
        <dbReference type="Proteomes" id="UP001152523"/>
    </source>
</evidence>
<sequence length="448" mass="51072">MFTFPHNTRSRNRTSDIPQRKRSPQSVPPKVPTKISPRAVSNDVPRKVSPRTSSHNAASQQKISPRIVRQLLPNTSSSTTSSPHSICSSKKQRSPKANEQGSPKASELSSPHSLGSEEHSNRRSELESQILELQNDLKKVKEELHSTEALKDQANREADDTKRQLSHLSSKLQESQEQLMKRTPAPALDESIELQNLKESLSETLLLVEELKTQLSNCRESEARAESLINEKHRTFESEIETLQDALDASEAKIAEEQTRSTVEIRGAYEFVEQIISSSNQKETELRDEVQKLSIEIEELKANLMDKETELQGICEENENLALKLENRRSGQREYELEREVRYLKEKLTEMKMIYEENGRRSEGMMERMEVVEAYNAEMEEELRRVKVQSEQWRKAAEAASAMLSSGAGMISAPPPPPCFEEGDEDLQKRKNANVLKRISSPWKKIQK</sequence>
<dbReference type="Proteomes" id="UP001152523">
    <property type="component" value="Unassembled WGS sequence"/>
</dbReference>
<evidence type="ECO:0000256" key="4">
    <source>
        <dbReference type="SAM" id="MobiDB-lite"/>
    </source>
</evidence>
<feature type="compositionally biased region" description="Polar residues" evidence="4">
    <location>
        <begin position="50"/>
        <end position="63"/>
    </location>
</feature>
<dbReference type="InterPro" id="IPR029688">
    <property type="entry name" value="ICR"/>
</dbReference>
<dbReference type="EMBL" id="CAMAPF010000144">
    <property type="protein sequence ID" value="CAH9107395.1"/>
    <property type="molecule type" value="Genomic_DNA"/>
</dbReference>
<keyword evidence="2 3" id="KW-0175">Coiled coil</keyword>
<dbReference type="PANTHER" id="PTHR34224:SF18">
    <property type="entry name" value="INTERACTOR OF CONSTITUTIVE ACTIVE ROPS 3"/>
    <property type="match status" value="1"/>
</dbReference>
<keyword evidence="6" id="KW-1185">Reference proteome</keyword>
<name>A0AAV0DQT8_9ASTE</name>
<organism evidence="5 6">
    <name type="scientific">Cuscuta epithymum</name>
    <dbReference type="NCBI Taxonomy" id="186058"/>
    <lineage>
        <taxon>Eukaryota</taxon>
        <taxon>Viridiplantae</taxon>
        <taxon>Streptophyta</taxon>
        <taxon>Embryophyta</taxon>
        <taxon>Tracheophyta</taxon>
        <taxon>Spermatophyta</taxon>
        <taxon>Magnoliopsida</taxon>
        <taxon>eudicotyledons</taxon>
        <taxon>Gunneridae</taxon>
        <taxon>Pentapetalae</taxon>
        <taxon>asterids</taxon>
        <taxon>lamiids</taxon>
        <taxon>Solanales</taxon>
        <taxon>Convolvulaceae</taxon>
        <taxon>Cuscuteae</taxon>
        <taxon>Cuscuta</taxon>
        <taxon>Cuscuta subgen. Cuscuta</taxon>
    </lineage>
</organism>
<comment type="similarity">
    <text evidence="1">Belongs to the ICR family.</text>
</comment>
<reference evidence="5" key="1">
    <citation type="submission" date="2022-07" db="EMBL/GenBank/DDBJ databases">
        <authorList>
            <person name="Macas J."/>
            <person name="Novak P."/>
            <person name="Neumann P."/>
        </authorList>
    </citation>
    <scope>NUCLEOTIDE SEQUENCE</scope>
</reference>
<feature type="compositionally biased region" description="Basic and acidic residues" evidence="4">
    <location>
        <begin position="115"/>
        <end position="125"/>
    </location>
</feature>
<gene>
    <name evidence="5" type="ORF">CEPIT_LOCUS17967</name>
</gene>
<protein>
    <submittedName>
        <fullName evidence="5">Uncharacterized protein</fullName>
    </submittedName>
</protein>
<feature type="compositionally biased region" description="Polar residues" evidence="4">
    <location>
        <begin position="166"/>
        <end position="178"/>
    </location>
</feature>
<feature type="compositionally biased region" description="Low complexity" evidence="4">
    <location>
        <begin position="75"/>
        <end position="89"/>
    </location>
</feature>
<evidence type="ECO:0000256" key="2">
    <source>
        <dbReference type="ARBA" id="ARBA00023054"/>
    </source>
</evidence>